<dbReference type="Pfam" id="PF12697">
    <property type="entry name" value="Abhydrolase_6"/>
    <property type="match status" value="1"/>
</dbReference>
<organism evidence="2 3">
    <name type="scientific">Fusarium austroafricanum</name>
    <dbReference type="NCBI Taxonomy" id="2364996"/>
    <lineage>
        <taxon>Eukaryota</taxon>
        <taxon>Fungi</taxon>
        <taxon>Dikarya</taxon>
        <taxon>Ascomycota</taxon>
        <taxon>Pezizomycotina</taxon>
        <taxon>Sordariomycetes</taxon>
        <taxon>Hypocreomycetidae</taxon>
        <taxon>Hypocreales</taxon>
        <taxon>Nectriaceae</taxon>
        <taxon>Fusarium</taxon>
        <taxon>Fusarium concolor species complex</taxon>
    </lineage>
</organism>
<dbReference type="InterPro" id="IPR029058">
    <property type="entry name" value="AB_hydrolase_fold"/>
</dbReference>
<name>A0A8H4P337_9HYPO</name>
<feature type="domain" description="AB hydrolase-1" evidence="1">
    <location>
        <begin position="7"/>
        <end position="241"/>
    </location>
</feature>
<proteinExistence type="predicted"/>
<keyword evidence="3" id="KW-1185">Reference proteome</keyword>
<dbReference type="InterPro" id="IPR000073">
    <property type="entry name" value="AB_hydrolase_1"/>
</dbReference>
<dbReference type="InterPro" id="IPR052897">
    <property type="entry name" value="Sec-Metab_Biosynth_Hydrolase"/>
</dbReference>
<evidence type="ECO:0000313" key="3">
    <source>
        <dbReference type="Proteomes" id="UP000605986"/>
    </source>
</evidence>
<dbReference type="PANTHER" id="PTHR37017">
    <property type="entry name" value="AB HYDROLASE-1 DOMAIN-CONTAINING PROTEIN-RELATED"/>
    <property type="match status" value="1"/>
</dbReference>
<dbReference type="AlphaFoldDB" id="A0A8H4P337"/>
<comment type="caution">
    <text evidence="2">The sequence shown here is derived from an EMBL/GenBank/DDBJ whole genome shotgun (WGS) entry which is preliminary data.</text>
</comment>
<dbReference type="PANTHER" id="PTHR37017:SF11">
    <property type="entry name" value="ESTERASE_LIPASE_THIOESTERASE DOMAIN-CONTAINING PROTEIN"/>
    <property type="match status" value="1"/>
</dbReference>
<evidence type="ECO:0000313" key="2">
    <source>
        <dbReference type="EMBL" id="KAF4454276.1"/>
    </source>
</evidence>
<dbReference type="SUPFAM" id="SSF53474">
    <property type="entry name" value="alpha/beta-Hydrolases"/>
    <property type="match status" value="1"/>
</dbReference>
<gene>
    <name evidence="2" type="ORF">F53441_3277</name>
</gene>
<evidence type="ECO:0000259" key="1">
    <source>
        <dbReference type="Pfam" id="PF12697"/>
    </source>
</evidence>
<accession>A0A8H4P337</accession>
<sequence>MASPKAVLLITGAWHVPEHYYKLTDELKNRGIRVICEPLPTNNNVVQSNKTINDDINFIKEIVSKEAAAGTHLAVICHSYGGVLESAALAPFAVSPESNKGGVVDMISMSASIPSETESLADIFGGKLPPFLVAQSNGTVVPTDPIQHFYHGLPQDEAQWAEKLRVAHSMDAQHAPIDCEKAAWRVIPLTYIICEEDQGLLSFLQEMMIGKVEEQGVKVKQYRLGSSHSPFLSMPEKVAEVVLEVISS</sequence>
<dbReference type="Gene3D" id="3.40.50.1820">
    <property type="entry name" value="alpha/beta hydrolase"/>
    <property type="match status" value="1"/>
</dbReference>
<dbReference type="EMBL" id="JAADJG010000130">
    <property type="protein sequence ID" value="KAF4454276.1"/>
    <property type="molecule type" value="Genomic_DNA"/>
</dbReference>
<protein>
    <recommendedName>
        <fullName evidence="1">AB hydrolase-1 domain-containing protein</fullName>
    </recommendedName>
</protein>
<dbReference type="OrthoDB" id="408373at2759"/>
<dbReference type="Proteomes" id="UP000605986">
    <property type="component" value="Unassembled WGS sequence"/>
</dbReference>
<reference evidence="2" key="1">
    <citation type="submission" date="2020-01" db="EMBL/GenBank/DDBJ databases">
        <title>Identification and distribution of gene clusters putatively required for synthesis of sphingolipid metabolism inhibitors in phylogenetically diverse species of the filamentous fungus Fusarium.</title>
        <authorList>
            <person name="Kim H.-S."/>
            <person name="Busman M."/>
            <person name="Brown D.W."/>
            <person name="Divon H."/>
            <person name="Uhlig S."/>
            <person name="Proctor R.H."/>
        </authorList>
    </citation>
    <scope>NUCLEOTIDE SEQUENCE</scope>
    <source>
        <strain evidence="2">NRRL 53441</strain>
    </source>
</reference>